<evidence type="ECO:0000313" key="3">
    <source>
        <dbReference type="Proteomes" id="UP000298656"/>
    </source>
</evidence>
<name>A0A4P8IX13_9BURK</name>
<protein>
    <submittedName>
        <fullName evidence="2">GNAT family N-acetyltransferase</fullName>
    </submittedName>
</protein>
<dbReference type="OrthoDB" id="6692778at2"/>
<dbReference type="CDD" id="cd04301">
    <property type="entry name" value="NAT_SF"/>
    <property type="match status" value="1"/>
</dbReference>
<dbReference type="Pfam" id="PF00583">
    <property type="entry name" value="Acetyltransf_1"/>
    <property type="match status" value="1"/>
</dbReference>
<proteinExistence type="predicted"/>
<organism evidence="2 3">
    <name type="scientific">Trinickia violacea</name>
    <dbReference type="NCBI Taxonomy" id="2571746"/>
    <lineage>
        <taxon>Bacteria</taxon>
        <taxon>Pseudomonadati</taxon>
        <taxon>Pseudomonadota</taxon>
        <taxon>Betaproteobacteria</taxon>
        <taxon>Burkholderiales</taxon>
        <taxon>Burkholderiaceae</taxon>
        <taxon>Trinickia</taxon>
    </lineage>
</organism>
<dbReference type="KEGG" id="tvl:FAZ95_28320"/>
<evidence type="ECO:0000259" key="1">
    <source>
        <dbReference type="PROSITE" id="PS51186"/>
    </source>
</evidence>
<dbReference type="EMBL" id="CP040078">
    <property type="protein sequence ID" value="QCP53006.1"/>
    <property type="molecule type" value="Genomic_DNA"/>
</dbReference>
<reference evidence="2 3" key="1">
    <citation type="submission" date="2019-05" db="EMBL/GenBank/DDBJ databases">
        <title>Burkholderia sp. DHOD12, isolated from subtropical forest soil.</title>
        <authorList>
            <person name="Gao Z.-H."/>
            <person name="Qiu L.-H."/>
        </authorList>
    </citation>
    <scope>NUCLEOTIDE SEQUENCE [LARGE SCALE GENOMIC DNA]</scope>
    <source>
        <strain evidence="2 3">DHOD12</strain>
    </source>
</reference>
<dbReference type="Gene3D" id="3.40.630.30">
    <property type="match status" value="1"/>
</dbReference>
<dbReference type="SUPFAM" id="SSF55729">
    <property type="entry name" value="Acyl-CoA N-acyltransferases (Nat)"/>
    <property type="match status" value="1"/>
</dbReference>
<dbReference type="AlphaFoldDB" id="A0A4P8IX13"/>
<keyword evidence="3" id="KW-1185">Reference proteome</keyword>
<dbReference type="GO" id="GO:0016747">
    <property type="term" value="F:acyltransferase activity, transferring groups other than amino-acyl groups"/>
    <property type="evidence" value="ECO:0007669"/>
    <property type="project" value="InterPro"/>
</dbReference>
<evidence type="ECO:0000313" key="2">
    <source>
        <dbReference type="EMBL" id="QCP53006.1"/>
    </source>
</evidence>
<sequence length="164" mass="18114">MLTIRAITRESASDSVDVLRIFMEAPSYTRLVEGRPPSGADVDDFFSGMPAGKEATDKFSIGFYVDTDMVGCADVIRSYPANDCAFIGLLLFSEAHQSRGYGKIALSLIEEMARGWNCSKTQLAAISTNPRALAFWQREGFEILRRTSNPRFTGDVIVMERAIA</sequence>
<feature type="domain" description="N-acetyltransferase" evidence="1">
    <location>
        <begin position="2"/>
        <end position="164"/>
    </location>
</feature>
<dbReference type="InterPro" id="IPR000182">
    <property type="entry name" value="GNAT_dom"/>
</dbReference>
<dbReference type="RefSeq" id="WP_137335777.1">
    <property type="nucleotide sequence ID" value="NZ_CP040078.1"/>
</dbReference>
<accession>A0A4P8IX13</accession>
<gene>
    <name evidence="2" type="ORF">FAZ95_28320</name>
</gene>
<dbReference type="InterPro" id="IPR016181">
    <property type="entry name" value="Acyl_CoA_acyltransferase"/>
</dbReference>
<keyword evidence="2" id="KW-0808">Transferase</keyword>
<dbReference type="PROSITE" id="PS51186">
    <property type="entry name" value="GNAT"/>
    <property type="match status" value="1"/>
</dbReference>
<dbReference type="Proteomes" id="UP000298656">
    <property type="component" value="Chromosome 2"/>
</dbReference>